<dbReference type="HOGENOM" id="CLU_2590057_0_0_1"/>
<dbReference type="Proteomes" id="UP000030671">
    <property type="component" value="Unassembled WGS sequence"/>
</dbReference>
<dbReference type="AlphaFoldDB" id="W4K817"/>
<keyword evidence="2" id="KW-1185">Reference proteome</keyword>
<sequence>MTLQLSSTRYEFRNKKLTHTLVLSQREEAPHSDALAIYGIQEPQNPLAHGIAAFCLALRTDTSSRRHEFAKGDDDRQLDD</sequence>
<accession>W4K817</accession>
<name>W4K817_HETIT</name>
<dbReference type="RefSeq" id="XP_009546523.1">
    <property type="nucleotide sequence ID" value="XM_009548228.1"/>
</dbReference>
<dbReference type="EMBL" id="KI925458">
    <property type="protein sequence ID" value="ETW81933.1"/>
    <property type="molecule type" value="Genomic_DNA"/>
</dbReference>
<gene>
    <name evidence="1" type="ORF">HETIRDRAFT_417959</name>
</gene>
<dbReference type="InParanoid" id="W4K817"/>
<proteinExistence type="predicted"/>
<reference evidence="1 2" key="1">
    <citation type="journal article" date="2012" name="New Phytol.">
        <title>Insight into trade-off between wood decay and parasitism from the genome of a fungal forest pathogen.</title>
        <authorList>
            <person name="Olson A."/>
            <person name="Aerts A."/>
            <person name="Asiegbu F."/>
            <person name="Belbahri L."/>
            <person name="Bouzid O."/>
            <person name="Broberg A."/>
            <person name="Canback B."/>
            <person name="Coutinho P.M."/>
            <person name="Cullen D."/>
            <person name="Dalman K."/>
            <person name="Deflorio G."/>
            <person name="van Diepen L.T."/>
            <person name="Dunand C."/>
            <person name="Duplessis S."/>
            <person name="Durling M."/>
            <person name="Gonthier P."/>
            <person name="Grimwood J."/>
            <person name="Fossdal C.G."/>
            <person name="Hansson D."/>
            <person name="Henrissat B."/>
            <person name="Hietala A."/>
            <person name="Himmelstrand K."/>
            <person name="Hoffmeister D."/>
            <person name="Hogberg N."/>
            <person name="James T.Y."/>
            <person name="Karlsson M."/>
            <person name="Kohler A."/>
            <person name="Kues U."/>
            <person name="Lee Y.H."/>
            <person name="Lin Y.C."/>
            <person name="Lind M."/>
            <person name="Lindquist E."/>
            <person name="Lombard V."/>
            <person name="Lucas S."/>
            <person name="Lunden K."/>
            <person name="Morin E."/>
            <person name="Murat C."/>
            <person name="Park J."/>
            <person name="Raffaello T."/>
            <person name="Rouze P."/>
            <person name="Salamov A."/>
            <person name="Schmutz J."/>
            <person name="Solheim H."/>
            <person name="Stahlberg J."/>
            <person name="Velez H."/>
            <person name="de Vries R.P."/>
            <person name="Wiebenga A."/>
            <person name="Woodward S."/>
            <person name="Yakovlev I."/>
            <person name="Garbelotto M."/>
            <person name="Martin F."/>
            <person name="Grigoriev I.V."/>
            <person name="Stenlid J."/>
        </authorList>
    </citation>
    <scope>NUCLEOTIDE SEQUENCE [LARGE SCALE GENOMIC DNA]</scope>
    <source>
        <strain evidence="1 2">TC 32-1</strain>
    </source>
</reference>
<evidence type="ECO:0000313" key="2">
    <source>
        <dbReference type="Proteomes" id="UP000030671"/>
    </source>
</evidence>
<dbReference type="GeneID" id="20673433"/>
<dbReference type="KEGG" id="hir:HETIRDRAFT_417959"/>
<organism evidence="1 2">
    <name type="scientific">Heterobasidion irregulare (strain TC 32-1)</name>
    <dbReference type="NCBI Taxonomy" id="747525"/>
    <lineage>
        <taxon>Eukaryota</taxon>
        <taxon>Fungi</taxon>
        <taxon>Dikarya</taxon>
        <taxon>Basidiomycota</taxon>
        <taxon>Agaricomycotina</taxon>
        <taxon>Agaricomycetes</taxon>
        <taxon>Russulales</taxon>
        <taxon>Bondarzewiaceae</taxon>
        <taxon>Heterobasidion</taxon>
        <taxon>Heterobasidion annosum species complex</taxon>
    </lineage>
</organism>
<evidence type="ECO:0000313" key="1">
    <source>
        <dbReference type="EMBL" id="ETW81933.1"/>
    </source>
</evidence>
<protein>
    <submittedName>
        <fullName evidence="1">Uncharacterized protein</fullName>
    </submittedName>
</protein>